<feature type="compositionally biased region" description="Gly residues" evidence="1">
    <location>
        <begin position="754"/>
        <end position="770"/>
    </location>
</feature>
<dbReference type="PROSITE" id="PS50940">
    <property type="entry name" value="CHIT_BIND_II"/>
    <property type="match status" value="1"/>
</dbReference>
<sequence>MSEPATMANQASAAMPTVFLTHPRDSGPICSMYKIVYEEYLTLYERKMRDLFGRPVGRQLAAKKELVGRAQTSTESYVVYIQVVLSFCHKVDDSMTEADKLGHILKGDGLKDTAFRMVNTRESSVPHPNARLRYDENSQTLLYRSSNASPALPLLALASLVKKETLLRATVRALCAFRELAYPDLAVANARGHVALAMSGSEGADSASRRAWERGAIVPARRDSQRQGVARDPGLEPLYGAALGAVRREPGVVVVDDVVMRREEESACGHVKTKATALAAPHHCKRTKRWDESKGQNQEGWVRGTAGVDYPDYKEIPRTSFRCSQQPYEGMYADLEAQCQVYHVCHNGRKESFLCGPGTIFNQQIRACDYWYSFECDEAPNWYYLNAELTFPVEQAEQQEEGVGHLALVAMLAREARVDTQEVPALQEQVVTQVALVDLVPVVIPEVLVVTQEEVLADPVLGVIQALELEDLVLAVILDQEAVGLVPVATLLEEDTALGQNQALVDKPESLLVDLDQVDPRDPGVLEALVVMEDTEDPEQDLHRVALAHTWRVVVLVLGLIQVLVPRLHKVAQDLLPADIASFLLGLAQHLQRTQVHQGLVPIREQALVLVHQEPVAIPPPTVHVLPGTAGAVSPGSGGSVYDGYTHSAGGSTFHKKSILEIESPYSPGPGSAGFSKPGDGARRPIGGGGFGGGGSYGSSKSFSWSNGYDTAPLSPIQGAQPGGGGAWQGPEYPSPTAGGAGGGGYYTSDSGAYSGGSGYPGQDGSGQLPGGAPQRPRGGGRGRRPQGGYGSPMMMGGAGGD</sequence>
<dbReference type="AlphaFoldDB" id="A0A9J6DA08"/>
<protein>
    <recommendedName>
        <fullName evidence="2">Chitin-binding type-2 domain-containing protein</fullName>
    </recommendedName>
</protein>
<dbReference type="SMART" id="SM00494">
    <property type="entry name" value="ChtBD2"/>
    <property type="match status" value="1"/>
</dbReference>
<evidence type="ECO:0000313" key="3">
    <source>
        <dbReference type="EMBL" id="KAH8018802.1"/>
    </source>
</evidence>
<feature type="compositionally biased region" description="Low complexity" evidence="1">
    <location>
        <begin position="729"/>
        <end position="738"/>
    </location>
</feature>
<feature type="region of interest" description="Disordered" evidence="1">
    <location>
        <begin position="662"/>
        <end position="693"/>
    </location>
</feature>
<evidence type="ECO:0000313" key="4">
    <source>
        <dbReference type="Proteomes" id="UP000821866"/>
    </source>
</evidence>
<dbReference type="Proteomes" id="UP000821866">
    <property type="component" value="Chromosome 8"/>
</dbReference>
<dbReference type="SUPFAM" id="SSF57625">
    <property type="entry name" value="Invertebrate chitin-binding proteins"/>
    <property type="match status" value="1"/>
</dbReference>
<feature type="compositionally biased region" description="Gly residues" evidence="1">
    <location>
        <begin position="786"/>
        <end position="802"/>
    </location>
</feature>
<reference evidence="3" key="2">
    <citation type="submission" date="2021-09" db="EMBL/GenBank/DDBJ databases">
        <authorList>
            <person name="Jia N."/>
            <person name="Wang J."/>
            <person name="Shi W."/>
            <person name="Du L."/>
            <person name="Sun Y."/>
            <person name="Zhan W."/>
            <person name="Jiang J."/>
            <person name="Wang Q."/>
            <person name="Zhang B."/>
            <person name="Ji P."/>
            <person name="Sakyi L.B."/>
            <person name="Cui X."/>
            <person name="Yuan T."/>
            <person name="Jiang B."/>
            <person name="Yang W."/>
            <person name="Lam T.T.-Y."/>
            <person name="Chang Q."/>
            <person name="Ding S."/>
            <person name="Wang X."/>
            <person name="Zhu J."/>
            <person name="Ruan X."/>
            <person name="Zhao L."/>
            <person name="Wei J."/>
            <person name="Que T."/>
            <person name="Du C."/>
            <person name="Cheng J."/>
            <person name="Dai P."/>
            <person name="Han X."/>
            <person name="Huang E."/>
            <person name="Gao Y."/>
            <person name="Liu J."/>
            <person name="Shao H."/>
            <person name="Ye R."/>
            <person name="Li L."/>
            <person name="Wei W."/>
            <person name="Wang X."/>
            <person name="Wang C."/>
            <person name="Huo Q."/>
            <person name="Li W."/>
            <person name="Guo W."/>
            <person name="Chen H."/>
            <person name="Chen S."/>
            <person name="Zhou L."/>
            <person name="Zhou L."/>
            <person name="Ni X."/>
            <person name="Tian J."/>
            <person name="Zhou Y."/>
            <person name="Sheng Y."/>
            <person name="Liu T."/>
            <person name="Pan Y."/>
            <person name="Xia L."/>
            <person name="Li J."/>
            <person name="Zhao F."/>
            <person name="Cao W."/>
        </authorList>
    </citation>
    <scope>NUCLEOTIDE SEQUENCE</scope>
    <source>
        <strain evidence="3">Rmic-2018</strain>
        <tissue evidence="3">Larvae</tissue>
    </source>
</reference>
<dbReference type="Pfam" id="PF01607">
    <property type="entry name" value="CBM_14"/>
    <property type="match status" value="1"/>
</dbReference>
<dbReference type="VEuPathDB" id="VectorBase:LOC119175836"/>
<dbReference type="EMBL" id="JABSTU010000010">
    <property type="protein sequence ID" value="KAH8018802.1"/>
    <property type="molecule type" value="Genomic_DNA"/>
</dbReference>
<evidence type="ECO:0000256" key="1">
    <source>
        <dbReference type="SAM" id="MobiDB-lite"/>
    </source>
</evidence>
<feature type="region of interest" description="Disordered" evidence="1">
    <location>
        <begin position="709"/>
        <end position="802"/>
    </location>
</feature>
<keyword evidence="4" id="KW-1185">Reference proteome</keyword>
<dbReference type="InterPro" id="IPR002557">
    <property type="entry name" value="Chitin-bd_dom"/>
</dbReference>
<accession>A0A9J6DA08</accession>
<evidence type="ECO:0000259" key="2">
    <source>
        <dbReference type="PROSITE" id="PS50940"/>
    </source>
</evidence>
<proteinExistence type="predicted"/>
<comment type="caution">
    <text evidence="3">The sequence shown here is derived from an EMBL/GenBank/DDBJ whole genome shotgun (WGS) entry which is preliminary data.</text>
</comment>
<dbReference type="Gene3D" id="2.170.140.10">
    <property type="entry name" value="Chitin binding domain"/>
    <property type="match status" value="1"/>
</dbReference>
<dbReference type="VEuPathDB" id="VectorBase:LOC119185596"/>
<dbReference type="GO" id="GO:0005576">
    <property type="term" value="C:extracellular region"/>
    <property type="evidence" value="ECO:0007669"/>
    <property type="project" value="InterPro"/>
</dbReference>
<dbReference type="PANTHER" id="PTHR22933:SF43">
    <property type="entry name" value="LP10131P"/>
    <property type="match status" value="1"/>
</dbReference>
<organism evidence="3 4">
    <name type="scientific">Rhipicephalus microplus</name>
    <name type="common">Cattle tick</name>
    <name type="synonym">Boophilus microplus</name>
    <dbReference type="NCBI Taxonomy" id="6941"/>
    <lineage>
        <taxon>Eukaryota</taxon>
        <taxon>Metazoa</taxon>
        <taxon>Ecdysozoa</taxon>
        <taxon>Arthropoda</taxon>
        <taxon>Chelicerata</taxon>
        <taxon>Arachnida</taxon>
        <taxon>Acari</taxon>
        <taxon>Parasitiformes</taxon>
        <taxon>Ixodida</taxon>
        <taxon>Ixodoidea</taxon>
        <taxon>Ixodidae</taxon>
        <taxon>Rhipicephalinae</taxon>
        <taxon>Rhipicephalus</taxon>
        <taxon>Boophilus</taxon>
    </lineage>
</organism>
<name>A0A9J6DA08_RHIMP</name>
<dbReference type="InterPro" id="IPR052976">
    <property type="entry name" value="Scoloptoxin-like"/>
</dbReference>
<dbReference type="PANTHER" id="PTHR22933">
    <property type="entry name" value="FI18007P1-RELATED"/>
    <property type="match status" value="1"/>
</dbReference>
<dbReference type="InterPro" id="IPR036508">
    <property type="entry name" value="Chitin-bd_dom_sf"/>
</dbReference>
<reference evidence="3" key="1">
    <citation type="journal article" date="2020" name="Cell">
        <title>Large-Scale Comparative Analyses of Tick Genomes Elucidate Their Genetic Diversity and Vector Capacities.</title>
        <authorList>
            <consortium name="Tick Genome and Microbiome Consortium (TIGMIC)"/>
            <person name="Jia N."/>
            <person name="Wang J."/>
            <person name="Shi W."/>
            <person name="Du L."/>
            <person name="Sun Y."/>
            <person name="Zhan W."/>
            <person name="Jiang J.F."/>
            <person name="Wang Q."/>
            <person name="Zhang B."/>
            <person name="Ji P."/>
            <person name="Bell-Sakyi L."/>
            <person name="Cui X.M."/>
            <person name="Yuan T.T."/>
            <person name="Jiang B.G."/>
            <person name="Yang W.F."/>
            <person name="Lam T.T."/>
            <person name="Chang Q.C."/>
            <person name="Ding S.J."/>
            <person name="Wang X.J."/>
            <person name="Zhu J.G."/>
            <person name="Ruan X.D."/>
            <person name="Zhao L."/>
            <person name="Wei J.T."/>
            <person name="Ye R.Z."/>
            <person name="Que T.C."/>
            <person name="Du C.H."/>
            <person name="Zhou Y.H."/>
            <person name="Cheng J.X."/>
            <person name="Dai P.F."/>
            <person name="Guo W.B."/>
            <person name="Han X.H."/>
            <person name="Huang E.J."/>
            <person name="Li L.F."/>
            <person name="Wei W."/>
            <person name="Gao Y.C."/>
            <person name="Liu J.Z."/>
            <person name="Shao H.Z."/>
            <person name="Wang X."/>
            <person name="Wang C.C."/>
            <person name="Yang T.C."/>
            <person name="Huo Q.B."/>
            <person name="Li W."/>
            <person name="Chen H.Y."/>
            <person name="Chen S.E."/>
            <person name="Zhou L.G."/>
            <person name="Ni X.B."/>
            <person name="Tian J.H."/>
            <person name="Sheng Y."/>
            <person name="Liu T."/>
            <person name="Pan Y.S."/>
            <person name="Xia L.Y."/>
            <person name="Li J."/>
            <person name="Zhao F."/>
            <person name="Cao W.C."/>
        </authorList>
    </citation>
    <scope>NUCLEOTIDE SEQUENCE</scope>
    <source>
        <strain evidence="3">Rmic-2018</strain>
    </source>
</reference>
<dbReference type="GO" id="GO:0008061">
    <property type="term" value="F:chitin binding"/>
    <property type="evidence" value="ECO:0007669"/>
    <property type="project" value="InterPro"/>
</dbReference>
<gene>
    <name evidence="3" type="ORF">HPB51_012192</name>
</gene>
<feature type="domain" description="Chitin-binding type-2" evidence="2">
    <location>
        <begin position="320"/>
        <end position="378"/>
    </location>
</feature>